<dbReference type="GO" id="GO:0009408">
    <property type="term" value="P:response to heat"/>
    <property type="evidence" value="ECO:0007669"/>
    <property type="project" value="TreeGrafter"/>
</dbReference>
<sequence length="244" mass="27594">MLPYILSELRDLSFDEEEPRRFQGYQGRHGHQGHQGHHQGYQGDVADLLNELLLHRPVARASLRPGVVRLVDASAPEQRERAVRRQSYPGRPSILQLLKRELGEMSRPDDGKNAFIVNVDVQDYRPEELSVQVTKDDGYVVVEGSHEERPDEHGLVRRQFTRRYKLPDGVDPDSIKSKLTADGVLQVSAPLKALPAPDERVRQVPITCSKQPLLQQHPEEENQSHAEEDKQAGGEDKAQAQNES</sequence>
<dbReference type="OrthoDB" id="1431247at2759"/>
<evidence type="ECO:0000313" key="6">
    <source>
        <dbReference type="Proteomes" id="UP000515158"/>
    </source>
</evidence>
<dbReference type="PRINTS" id="PR00299">
    <property type="entry name" value="ACRYSTALLIN"/>
</dbReference>
<organism evidence="7">
    <name type="scientific">Thrips palmi</name>
    <name type="common">Melon thrips</name>
    <dbReference type="NCBI Taxonomy" id="161013"/>
    <lineage>
        <taxon>Eukaryota</taxon>
        <taxon>Metazoa</taxon>
        <taxon>Ecdysozoa</taxon>
        <taxon>Arthropoda</taxon>
        <taxon>Hexapoda</taxon>
        <taxon>Insecta</taxon>
        <taxon>Pterygota</taxon>
        <taxon>Neoptera</taxon>
        <taxon>Paraneoptera</taxon>
        <taxon>Thysanoptera</taxon>
        <taxon>Terebrantia</taxon>
        <taxon>Thripoidea</taxon>
        <taxon>Thripidae</taxon>
        <taxon>Thrips</taxon>
    </lineage>
</organism>
<reference evidence="7" key="1">
    <citation type="submission" date="2025-08" db="UniProtKB">
        <authorList>
            <consortium name="RefSeq"/>
        </authorList>
    </citation>
    <scope>IDENTIFICATION</scope>
    <source>
        <tissue evidence="7">Total insect</tissue>
    </source>
</reference>
<dbReference type="PANTHER" id="PTHR45640:SF13">
    <property type="entry name" value="HEAT SHOCK PROTEIN 22-RELATED"/>
    <property type="match status" value="1"/>
</dbReference>
<dbReference type="InterPro" id="IPR008978">
    <property type="entry name" value="HSP20-like_chaperone"/>
</dbReference>
<dbReference type="CDD" id="cd06526">
    <property type="entry name" value="metazoan_ACD"/>
    <property type="match status" value="1"/>
</dbReference>
<evidence type="ECO:0000256" key="2">
    <source>
        <dbReference type="PROSITE-ProRule" id="PRU00285"/>
    </source>
</evidence>
<dbReference type="PANTHER" id="PTHR45640">
    <property type="entry name" value="HEAT SHOCK PROTEIN HSP-12.2-RELATED"/>
    <property type="match status" value="1"/>
</dbReference>
<feature type="compositionally biased region" description="Basic and acidic residues" evidence="4">
    <location>
        <begin position="217"/>
        <end position="238"/>
    </location>
</feature>
<dbReference type="GO" id="GO:0005634">
    <property type="term" value="C:nucleus"/>
    <property type="evidence" value="ECO:0007669"/>
    <property type="project" value="TreeGrafter"/>
</dbReference>
<dbReference type="InterPro" id="IPR002068">
    <property type="entry name" value="A-crystallin/Hsp20_dom"/>
</dbReference>
<proteinExistence type="inferred from homology"/>
<dbReference type="GO" id="GO:0042026">
    <property type="term" value="P:protein refolding"/>
    <property type="evidence" value="ECO:0007669"/>
    <property type="project" value="TreeGrafter"/>
</dbReference>
<comment type="similarity">
    <text evidence="2 3">Belongs to the small heat shock protein (HSP20) family.</text>
</comment>
<evidence type="ECO:0000256" key="4">
    <source>
        <dbReference type="SAM" id="MobiDB-lite"/>
    </source>
</evidence>
<dbReference type="RefSeq" id="XP_034236840.1">
    <property type="nucleotide sequence ID" value="XM_034380949.1"/>
</dbReference>
<accession>A0A6P8YIK9</accession>
<dbReference type="InParanoid" id="A0A6P8YIK9"/>
<evidence type="ECO:0000313" key="7">
    <source>
        <dbReference type="RefSeq" id="XP_034236840.1"/>
    </source>
</evidence>
<dbReference type="InterPro" id="IPR001436">
    <property type="entry name" value="Alpha-crystallin/sHSP_animal"/>
</dbReference>
<dbReference type="GO" id="GO:0051082">
    <property type="term" value="F:unfolded protein binding"/>
    <property type="evidence" value="ECO:0007669"/>
    <property type="project" value="TreeGrafter"/>
</dbReference>
<evidence type="ECO:0000256" key="1">
    <source>
        <dbReference type="ARBA" id="ARBA00023016"/>
    </source>
</evidence>
<dbReference type="SUPFAM" id="SSF49764">
    <property type="entry name" value="HSP20-like chaperones"/>
    <property type="match status" value="1"/>
</dbReference>
<keyword evidence="6" id="KW-1185">Reference proteome</keyword>
<dbReference type="AlphaFoldDB" id="A0A6P8YIK9"/>
<dbReference type="Pfam" id="PF00011">
    <property type="entry name" value="HSP20"/>
    <property type="match status" value="1"/>
</dbReference>
<evidence type="ECO:0000259" key="5">
    <source>
        <dbReference type="PROSITE" id="PS01031"/>
    </source>
</evidence>
<name>A0A6P8YIK9_THRPL</name>
<dbReference type="Gene3D" id="2.60.40.790">
    <property type="match status" value="1"/>
</dbReference>
<dbReference type="PROSITE" id="PS01031">
    <property type="entry name" value="SHSP"/>
    <property type="match status" value="1"/>
</dbReference>
<protein>
    <submittedName>
        <fullName evidence="7">Alpha-crystallin B chain-like</fullName>
    </submittedName>
</protein>
<feature type="domain" description="SHSP" evidence="5">
    <location>
        <begin position="97"/>
        <end position="207"/>
    </location>
</feature>
<gene>
    <name evidence="7" type="primary">LOC117642617</name>
</gene>
<dbReference type="GO" id="GO:0005737">
    <property type="term" value="C:cytoplasm"/>
    <property type="evidence" value="ECO:0007669"/>
    <property type="project" value="TreeGrafter"/>
</dbReference>
<dbReference type="KEGG" id="tpal:117642617"/>
<feature type="region of interest" description="Disordered" evidence="4">
    <location>
        <begin position="196"/>
        <end position="244"/>
    </location>
</feature>
<keyword evidence="1" id="KW-0346">Stress response</keyword>
<evidence type="ECO:0000256" key="3">
    <source>
        <dbReference type="RuleBase" id="RU003616"/>
    </source>
</evidence>
<dbReference type="GeneID" id="117642617"/>
<dbReference type="Proteomes" id="UP000515158">
    <property type="component" value="Unplaced"/>
</dbReference>